<sequence length="641" mass="72206">MSNSPSLPDPGSNPVEETALAGGRLVLPATGPSGTSPSRPMPELESVTPKLPAWNDTAEAIHWFVHVRAALKSVVYRYCDALRRSIAIFTQHNATQYSDYQPLTEQLNSVRIMWKMFASQNDVTPGFLESCVVSFDFNGAVKHMKTPRTGSKESASEMRQLRDLTRGIIEEACVLQGLIEEANLRLAEEQLNEENVLPQLPAFSDLPVLTTIPTRSTSTTMMGNTAMERIFSSVSHSSSASLSDEPAALPPIASESLGDTKHEADSEGNKEDDDEEEKEAEKEAEESDESDESEEEDNRYYPFKVRLPDELDLTQFDAVWTNEDGYPGDVPEELKDYLEYTRGAQMIGSIRSIFWLDGVQEMVDAIDDPAFVIEDEIAECPLGCLPSAFLLGRYAEEGKVPQNVFDKYMVGIERPPEDRVQVWVTRDFEIPQQVTGDLQQHRIANMYPFTRPRFFPETVRALRIKHDKKKERFLATCHRKFDDNFLTREDILFRGLNRTAVAASLALLVPTICNNAYDNEFGPGIYTTPILEAAKSYAGVDGAIMVFERNLKDLNVWKPSQDEWKRLTATWLQLPLKDIAIPENFRDADVIIGPMSTGARDAKKQARFPMQQLEDTQVVFTSYRSCERLCSLLRAIIFIEN</sequence>
<accession>A0A8H8CUT6</accession>
<name>A0A8H8CUT6_AJECA</name>
<dbReference type="OrthoDB" id="2440450at2759"/>
<gene>
    <name evidence="2" type="ORF">I7I52_07676</name>
</gene>
<evidence type="ECO:0000313" key="3">
    <source>
        <dbReference type="Proteomes" id="UP000670092"/>
    </source>
</evidence>
<dbReference type="EMBL" id="JAEVHI010000005">
    <property type="protein sequence ID" value="KAG5290612.1"/>
    <property type="molecule type" value="Genomic_DNA"/>
</dbReference>
<proteinExistence type="predicted"/>
<comment type="caution">
    <text evidence="2">The sequence shown here is derived from an EMBL/GenBank/DDBJ whole genome shotgun (WGS) entry which is preliminary data.</text>
</comment>
<protein>
    <submittedName>
        <fullName evidence="2">Uncharacterized protein</fullName>
    </submittedName>
</protein>
<evidence type="ECO:0000313" key="2">
    <source>
        <dbReference type="EMBL" id="KAG5290612.1"/>
    </source>
</evidence>
<dbReference type="AlphaFoldDB" id="A0A8H8CUT6"/>
<feature type="compositionally biased region" description="Basic and acidic residues" evidence="1">
    <location>
        <begin position="258"/>
        <end position="269"/>
    </location>
</feature>
<feature type="compositionally biased region" description="Acidic residues" evidence="1">
    <location>
        <begin position="270"/>
        <end position="297"/>
    </location>
</feature>
<dbReference type="Proteomes" id="UP000670092">
    <property type="component" value="Unassembled WGS sequence"/>
</dbReference>
<feature type="region of interest" description="Disordered" evidence="1">
    <location>
        <begin position="237"/>
        <end position="304"/>
    </location>
</feature>
<evidence type="ECO:0000256" key="1">
    <source>
        <dbReference type="SAM" id="MobiDB-lite"/>
    </source>
</evidence>
<reference evidence="2 3" key="1">
    <citation type="submission" date="2021-01" db="EMBL/GenBank/DDBJ databases">
        <title>Chromosome-level genome assembly of a human fungal pathogen reveals clustering of transcriptionally co-regulated genes.</title>
        <authorList>
            <person name="Voorhies M."/>
            <person name="Cohen S."/>
            <person name="Shea T.P."/>
            <person name="Petrus S."/>
            <person name="Munoz J.F."/>
            <person name="Poplawski S."/>
            <person name="Goldman W.E."/>
            <person name="Michael T."/>
            <person name="Cuomo C.A."/>
            <person name="Sil A."/>
            <person name="Beyhan S."/>
        </authorList>
    </citation>
    <scope>NUCLEOTIDE SEQUENCE [LARGE SCALE GENOMIC DNA]</scope>
    <source>
        <strain evidence="2 3">G184AR</strain>
    </source>
</reference>
<feature type="region of interest" description="Disordered" evidence="1">
    <location>
        <begin position="1"/>
        <end position="46"/>
    </location>
</feature>
<organism evidence="2 3">
    <name type="scientific">Ajellomyces capsulatus</name>
    <name type="common">Darling's disease fungus</name>
    <name type="synonym">Histoplasma capsulatum</name>
    <dbReference type="NCBI Taxonomy" id="5037"/>
    <lineage>
        <taxon>Eukaryota</taxon>
        <taxon>Fungi</taxon>
        <taxon>Dikarya</taxon>
        <taxon>Ascomycota</taxon>
        <taxon>Pezizomycotina</taxon>
        <taxon>Eurotiomycetes</taxon>
        <taxon>Eurotiomycetidae</taxon>
        <taxon>Onygenales</taxon>
        <taxon>Ajellomycetaceae</taxon>
        <taxon>Histoplasma</taxon>
    </lineage>
</organism>
<dbReference type="VEuPathDB" id="FungiDB:I7I52_07676"/>